<dbReference type="AlphaFoldDB" id="A0A1Q9GL22"/>
<evidence type="ECO:0000313" key="1">
    <source>
        <dbReference type="EMBL" id="OLQ75239.1"/>
    </source>
</evidence>
<evidence type="ECO:0000313" key="2">
    <source>
        <dbReference type="Proteomes" id="UP000186905"/>
    </source>
</evidence>
<name>A0A1Q9GL22_9GAMM</name>
<evidence type="ECO:0008006" key="3">
    <source>
        <dbReference type="Google" id="ProtNLM"/>
    </source>
</evidence>
<keyword evidence="2" id="KW-1185">Reference proteome</keyword>
<dbReference type="InterPro" id="IPR020206">
    <property type="entry name" value="Uncharacterised_VP2110"/>
</dbReference>
<dbReference type="OrthoDB" id="5587613at2"/>
<dbReference type="Pfam" id="PF10952">
    <property type="entry name" value="DUF2753"/>
    <property type="match status" value="1"/>
</dbReference>
<dbReference type="EMBL" id="MJIL01000076">
    <property type="protein sequence ID" value="OLQ75239.1"/>
    <property type="molecule type" value="Genomic_DNA"/>
</dbReference>
<gene>
    <name evidence="1" type="ORF">BIT28_09910</name>
</gene>
<dbReference type="RefSeq" id="WP_075764807.1">
    <property type="nucleotide sequence ID" value="NZ_MJIL01000076.1"/>
</dbReference>
<comment type="caution">
    <text evidence="1">The sequence shown here is derived from an EMBL/GenBank/DDBJ whole genome shotgun (WGS) entry which is preliminary data.</text>
</comment>
<accession>A0A1Q9GL22</accession>
<proteinExistence type="predicted"/>
<organism evidence="1 2">
    <name type="scientific">Photobacterium proteolyticum</name>
    <dbReference type="NCBI Taxonomy" id="1903952"/>
    <lineage>
        <taxon>Bacteria</taxon>
        <taxon>Pseudomonadati</taxon>
        <taxon>Pseudomonadota</taxon>
        <taxon>Gammaproteobacteria</taxon>
        <taxon>Vibrionales</taxon>
        <taxon>Vibrionaceae</taxon>
        <taxon>Photobacterium</taxon>
    </lineage>
</organism>
<dbReference type="Proteomes" id="UP000186905">
    <property type="component" value="Unassembled WGS sequence"/>
</dbReference>
<dbReference type="STRING" id="1903952.BIT28_09910"/>
<protein>
    <recommendedName>
        <fullName evidence="3">DUF2753 domain-containing protein</fullName>
    </recommendedName>
</protein>
<sequence length="147" mass="16876">MDVSRWERHTLLAAEAEENNKPMMSVIHYQLALAESQQLEPIQGTREELEDLLTIKVTSCHNLASFWRKAGDNEYELKYLQLASEQVMALIPQCPRKECDAFIDTLGCCKSALISFLKRHPNPAVARQLEHINISNQCELIAKFRLH</sequence>
<reference evidence="1 2" key="1">
    <citation type="submission" date="2016-09" db="EMBL/GenBank/DDBJ databases">
        <title>Photobacterium proteolyticum sp. nov. a protease producing bacterium isolated from ocean sediments of Laizhou Bay.</title>
        <authorList>
            <person name="Li Y."/>
        </authorList>
    </citation>
    <scope>NUCLEOTIDE SEQUENCE [LARGE SCALE GENOMIC DNA]</scope>
    <source>
        <strain evidence="1 2">13-12</strain>
    </source>
</reference>